<dbReference type="KEGG" id="caqu:CAQU_08885"/>
<organism evidence="1 2">
    <name type="scientific">Corynebacterium aquilae DSM 44791</name>
    <dbReference type="NCBI Taxonomy" id="1431546"/>
    <lineage>
        <taxon>Bacteria</taxon>
        <taxon>Bacillati</taxon>
        <taxon>Actinomycetota</taxon>
        <taxon>Actinomycetes</taxon>
        <taxon>Mycobacteriales</taxon>
        <taxon>Corynebacteriaceae</taxon>
        <taxon>Corynebacterium</taxon>
    </lineage>
</organism>
<dbReference type="Pfam" id="PF11253">
    <property type="entry name" value="DUF3052"/>
    <property type="match status" value="1"/>
</dbReference>
<keyword evidence="2" id="KW-1185">Reference proteome</keyword>
<evidence type="ECO:0000313" key="1">
    <source>
        <dbReference type="EMBL" id="APT85166.1"/>
    </source>
</evidence>
<proteinExistence type="predicted"/>
<dbReference type="EMBL" id="CP009245">
    <property type="protein sequence ID" value="APT85166.1"/>
    <property type="molecule type" value="Genomic_DNA"/>
</dbReference>
<name>A0A1L7CH50_9CORY</name>
<dbReference type="STRING" id="1431546.CAQU_08885"/>
<dbReference type="AlphaFoldDB" id="A0A1L7CH50"/>
<dbReference type="RefSeq" id="WP_075728608.1">
    <property type="nucleotide sequence ID" value="NZ_CP009245.1"/>
</dbReference>
<dbReference type="InterPro" id="IPR021412">
    <property type="entry name" value="DUF3052"/>
</dbReference>
<protein>
    <recommendedName>
        <fullName evidence="3">DUF3052 domain-containing protein</fullName>
    </recommendedName>
</protein>
<sequence length="133" mass="14169">MIAAQDYAGLMGIKAEDLVQEVGWDEDCDTAISEAIEDVIGDALLDEDTDEMVDVVLLWWRKEDGDPTDGLVDSLRSLSDDGRVWLVSPGAGKPGSIDPGVIQEAAQTAGMVQTTSERLGDWQGACMVKGGGR</sequence>
<evidence type="ECO:0000313" key="2">
    <source>
        <dbReference type="Proteomes" id="UP000185478"/>
    </source>
</evidence>
<accession>A0A1L7CH50</accession>
<reference evidence="1 2" key="1">
    <citation type="submission" date="2014-08" db="EMBL/GenBank/DDBJ databases">
        <title>Complete genome sequence of Corynebacterium aquilae S-613T(T) (=DSM 44791(T)), isolated from the choana of a healthy golden eagle.</title>
        <authorList>
            <person name="Ruckert C."/>
            <person name="Albersmeier A."/>
            <person name="Winkler A."/>
            <person name="Kalinowski J."/>
        </authorList>
    </citation>
    <scope>NUCLEOTIDE SEQUENCE [LARGE SCALE GENOMIC DNA]</scope>
    <source>
        <strain evidence="1 2">S-613</strain>
    </source>
</reference>
<gene>
    <name evidence="1" type="ORF">CAQU_08885</name>
</gene>
<dbReference type="OrthoDB" id="5185945at2"/>
<dbReference type="Proteomes" id="UP000185478">
    <property type="component" value="Chromosome"/>
</dbReference>
<evidence type="ECO:0008006" key="3">
    <source>
        <dbReference type="Google" id="ProtNLM"/>
    </source>
</evidence>